<proteinExistence type="predicted"/>
<dbReference type="GO" id="GO:0016567">
    <property type="term" value="P:protein ubiquitination"/>
    <property type="evidence" value="ECO:0007669"/>
    <property type="project" value="InterPro"/>
</dbReference>
<dbReference type="AlphaFoldDB" id="A0A1S8X9A2"/>
<dbReference type="Pfam" id="PF13639">
    <property type="entry name" value="zf-RING_2"/>
    <property type="match status" value="1"/>
</dbReference>
<dbReference type="InterPro" id="IPR042494">
    <property type="entry name" value="RNF103"/>
</dbReference>
<keyword evidence="8" id="KW-1185">Reference proteome</keyword>
<organism evidence="7 8">
    <name type="scientific">Opisthorchis viverrini</name>
    <name type="common">Southeast Asian liver fluke</name>
    <dbReference type="NCBI Taxonomy" id="6198"/>
    <lineage>
        <taxon>Eukaryota</taxon>
        <taxon>Metazoa</taxon>
        <taxon>Spiralia</taxon>
        <taxon>Lophotrochozoa</taxon>
        <taxon>Platyhelminthes</taxon>
        <taxon>Trematoda</taxon>
        <taxon>Digenea</taxon>
        <taxon>Opisthorchiida</taxon>
        <taxon>Opisthorchiata</taxon>
        <taxon>Opisthorchiidae</taxon>
        <taxon>Opisthorchis</taxon>
    </lineage>
</organism>
<dbReference type="PROSITE" id="PS50089">
    <property type="entry name" value="ZF_RING_2"/>
    <property type="match status" value="1"/>
</dbReference>
<keyword evidence="5" id="KW-0472">Membrane</keyword>
<dbReference type="Gene3D" id="3.30.40.10">
    <property type="entry name" value="Zinc/RING finger domain, C3HC4 (zinc finger)"/>
    <property type="match status" value="1"/>
</dbReference>
<keyword evidence="1 3" id="KW-0863">Zinc-finger</keyword>
<feature type="domain" description="RING-type" evidence="6">
    <location>
        <begin position="1008"/>
        <end position="1050"/>
    </location>
</feature>
<feature type="region of interest" description="Disordered" evidence="4">
    <location>
        <begin position="958"/>
        <end position="981"/>
    </location>
</feature>
<sequence length="1088" mass="122013">RFCGHFERIVWPKIQLGGSRKIIADFEQLGLQMVQSGDSLRTHPSAPPLETQGFTVVGFLRPRYRTVLRCHRKRPHLLRFSGNLSLLSCFAISLCIAACMYKWVDEICDSVPVNEDVNHKWSAKDRLSLAKVKAILEQRGVFAEQPVERDELYALLTVTGEVTSEELIAADKLREKFKDFKASQSPDALLHQKVVSSCWDPYTDSDRTGVESIVFDSESAFVERVDDNKDSVWLLAVVANGVNGAKGSGVETAHTDSAITSEVWGHLVHTYSPFGFKLGLIDCHRLRSLCHDRGFVAADLVLALPKGGDRIKDSLQFRPYPRQSVHTDASKSAFPTSQVVRHIRRWLSSVLSERLHRISSVDDILPLTFQLVGSEKQPKILRSSWMSWLRRRPQPVQVIWVKNMSSVKHPLKTSKVWEDHLYPPMVLSALSVPYTGRVRFSVLTISTDSKPDSKPVPKSTRMRSTQRHSIEPIIELLDAFGCSKSASFHILTPEGHCIPFGFKRGEFLSYSNLELQLRFLYPSADDFLLLLAILVNLLVILNSAVEAGKWLACLARYSMGVSSPLPSTQATGRLRMAQSIVRLARRGWTSHVVPQVREEQMEYLDESTAPTPSVQRTVLWKRLIACVQNSFMDFISSNFLLLIAVLPLINLLSLPQAAFVVNSSLWLLRRLVTSSLIILLRLSIAAGHVTLFRLALLTVIFCTFLSGLVAHVYLIVWSGSAEASGVRGHRRSASVRLLHRIRETSPHEFLNELSRLLLAASDVEGQTEPTSSSASSSATTDADLAITGDRRNVRSRLLSNTRVHRGDGLDQTRLLNQLTRLHRLLNSEDSVVHSLIGPPVTPELVDTDDAGRTTFVPLAAPAHIYTWQCSKSSHFSVTTDETSLPSTNLPNVRLCKADSVLRSELNNPFQESTSEENTRLIFGLDAEYEAEDEADEHENTAHQRSFVYRRPRLRRPRLPLRPDRQSHTSTASESSEVDRVADGVEDADVTPANLCTNWPPWVIPCESCVICWRKFRLHVRLGALPCGHGFHEACIRRWLDTGALDCPVCRWPAHAPHLRQQRQMLGQLLTAVHTSLNATRQRNSIESS</sequence>
<dbReference type="GO" id="GO:0008270">
    <property type="term" value="F:zinc ion binding"/>
    <property type="evidence" value="ECO:0007669"/>
    <property type="project" value="UniProtKB-KW"/>
</dbReference>
<evidence type="ECO:0000256" key="4">
    <source>
        <dbReference type="SAM" id="MobiDB-lite"/>
    </source>
</evidence>
<feature type="non-terminal residue" evidence="7">
    <location>
        <position position="1088"/>
    </location>
</feature>
<dbReference type="InterPro" id="IPR001841">
    <property type="entry name" value="Znf_RING"/>
</dbReference>
<feature type="transmembrane region" description="Helical" evidence="5">
    <location>
        <begin position="639"/>
        <end position="661"/>
    </location>
</feature>
<reference evidence="7 8" key="1">
    <citation type="submission" date="2015-03" db="EMBL/GenBank/DDBJ databases">
        <title>Draft genome of the nematode, Opisthorchis viverrini.</title>
        <authorList>
            <person name="Mitreva M."/>
        </authorList>
    </citation>
    <scope>NUCLEOTIDE SEQUENCE [LARGE SCALE GENOMIC DNA]</scope>
    <source>
        <strain evidence="7">Khon Kaen</strain>
    </source>
</reference>
<dbReference type="PANTHER" id="PTHR15302">
    <property type="entry name" value="E3 UBIQUITIN-PROTEIN LIGASE RNF103"/>
    <property type="match status" value="1"/>
</dbReference>
<keyword evidence="5" id="KW-1133">Transmembrane helix</keyword>
<evidence type="ECO:0000313" key="8">
    <source>
        <dbReference type="Proteomes" id="UP000243686"/>
    </source>
</evidence>
<accession>A0A1S8X9A2</accession>
<dbReference type="GO" id="GO:0005783">
    <property type="term" value="C:endoplasmic reticulum"/>
    <property type="evidence" value="ECO:0007669"/>
    <property type="project" value="TreeGrafter"/>
</dbReference>
<keyword evidence="1 3" id="KW-0479">Metal-binding</keyword>
<keyword evidence="5" id="KW-0812">Transmembrane</keyword>
<protein>
    <submittedName>
        <fullName evidence="7">Zinc finger, C3HC4 type</fullName>
    </submittedName>
</protein>
<evidence type="ECO:0000256" key="2">
    <source>
        <dbReference type="ARBA" id="ARBA00022833"/>
    </source>
</evidence>
<dbReference type="GO" id="GO:0004842">
    <property type="term" value="F:ubiquitin-protein transferase activity"/>
    <property type="evidence" value="ECO:0007669"/>
    <property type="project" value="InterPro"/>
</dbReference>
<feature type="transmembrane region" description="Helical" evidence="5">
    <location>
        <begin position="527"/>
        <end position="545"/>
    </location>
</feature>
<feature type="transmembrane region" description="Helical" evidence="5">
    <location>
        <begin position="694"/>
        <end position="717"/>
    </location>
</feature>
<dbReference type="CDD" id="cd16473">
    <property type="entry name" value="RING-H2_RNF103"/>
    <property type="match status" value="1"/>
</dbReference>
<dbReference type="SMART" id="SM00184">
    <property type="entry name" value="RING"/>
    <property type="match status" value="1"/>
</dbReference>
<evidence type="ECO:0000313" key="7">
    <source>
        <dbReference type="EMBL" id="OON23258.1"/>
    </source>
</evidence>
<dbReference type="GO" id="GO:0036503">
    <property type="term" value="P:ERAD pathway"/>
    <property type="evidence" value="ECO:0007669"/>
    <property type="project" value="TreeGrafter"/>
</dbReference>
<dbReference type="PANTHER" id="PTHR15302:SF0">
    <property type="entry name" value="E3 UBIQUITIN-PROTEIN LIGASE RNF103"/>
    <property type="match status" value="1"/>
</dbReference>
<feature type="transmembrane region" description="Helical" evidence="5">
    <location>
        <begin position="667"/>
        <end position="687"/>
    </location>
</feature>
<gene>
    <name evidence="7" type="ORF">X801_00832</name>
</gene>
<evidence type="ECO:0000256" key="3">
    <source>
        <dbReference type="PROSITE-ProRule" id="PRU00175"/>
    </source>
</evidence>
<dbReference type="Proteomes" id="UP000243686">
    <property type="component" value="Unassembled WGS sequence"/>
</dbReference>
<dbReference type="SUPFAM" id="SSF57850">
    <property type="entry name" value="RING/U-box"/>
    <property type="match status" value="1"/>
</dbReference>
<name>A0A1S8X9A2_OPIVI</name>
<dbReference type="EMBL" id="KV891578">
    <property type="protein sequence ID" value="OON23258.1"/>
    <property type="molecule type" value="Genomic_DNA"/>
</dbReference>
<keyword evidence="2" id="KW-0862">Zinc</keyword>
<evidence type="ECO:0000259" key="6">
    <source>
        <dbReference type="PROSITE" id="PS50089"/>
    </source>
</evidence>
<evidence type="ECO:0000256" key="5">
    <source>
        <dbReference type="SAM" id="Phobius"/>
    </source>
</evidence>
<feature type="non-terminal residue" evidence="7">
    <location>
        <position position="1"/>
    </location>
</feature>
<dbReference type="InterPro" id="IPR013083">
    <property type="entry name" value="Znf_RING/FYVE/PHD"/>
</dbReference>
<evidence type="ECO:0000256" key="1">
    <source>
        <dbReference type="ARBA" id="ARBA00022771"/>
    </source>
</evidence>